<dbReference type="AlphaFoldDB" id="A0A8T1VSM7"/>
<protein>
    <submittedName>
        <fullName evidence="1">Uncharacterized protein</fullName>
    </submittedName>
</protein>
<proteinExistence type="predicted"/>
<keyword evidence="2" id="KW-1185">Reference proteome</keyword>
<accession>A0A8T1VSM7</accession>
<dbReference type="EMBL" id="JAGDFM010000207">
    <property type="protein sequence ID" value="KAG7382464.1"/>
    <property type="molecule type" value="Genomic_DNA"/>
</dbReference>
<organism evidence="1 2">
    <name type="scientific">Phytophthora pseudosyringae</name>
    <dbReference type="NCBI Taxonomy" id="221518"/>
    <lineage>
        <taxon>Eukaryota</taxon>
        <taxon>Sar</taxon>
        <taxon>Stramenopiles</taxon>
        <taxon>Oomycota</taxon>
        <taxon>Peronosporomycetes</taxon>
        <taxon>Peronosporales</taxon>
        <taxon>Peronosporaceae</taxon>
        <taxon>Phytophthora</taxon>
    </lineage>
</organism>
<evidence type="ECO:0000313" key="2">
    <source>
        <dbReference type="Proteomes" id="UP000694044"/>
    </source>
</evidence>
<dbReference type="OrthoDB" id="115201at2759"/>
<gene>
    <name evidence="1" type="ORF">PHYPSEUDO_004851</name>
</gene>
<reference evidence="1" key="1">
    <citation type="submission" date="2021-02" db="EMBL/GenBank/DDBJ databases">
        <authorList>
            <person name="Palmer J.M."/>
        </authorList>
    </citation>
    <scope>NUCLEOTIDE SEQUENCE</scope>
    <source>
        <strain evidence="1">SCRP734</strain>
    </source>
</reference>
<comment type="caution">
    <text evidence="1">The sequence shown here is derived from an EMBL/GenBank/DDBJ whole genome shotgun (WGS) entry which is preliminary data.</text>
</comment>
<sequence length="124" mass="14590">MFNALDIAATAIGRLDLIPQDVAVILSLHQLQKNLIQGGRRGWRVLTELVLEYGLYIVGAYNSRLYGHGVVLRVTDQVRQHMIIDEGKDHIVRERLVKENTWMKFFSFVRPFRVFQPRKYFYRV</sequence>
<evidence type="ECO:0000313" key="1">
    <source>
        <dbReference type="EMBL" id="KAG7382464.1"/>
    </source>
</evidence>
<name>A0A8T1VSM7_9STRA</name>
<dbReference type="Proteomes" id="UP000694044">
    <property type="component" value="Unassembled WGS sequence"/>
</dbReference>